<dbReference type="AlphaFoldDB" id="A0A2P2DIU3"/>
<dbReference type="EMBL" id="BFAZ01000014">
    <property type="protein sequence ID" value="GBF44529.1"/>
    <property type="molecule type" value="Genomic_DNA"/>
</dbReference>
<gene>
    <name evidence="1" type="ORF">LPTSP2_38320</name>
</gene>
<keyword evidence="2" id="KW-1185">Reference proteome</keyword>
<dbReference type="Proteomes" id="UP000245206">
    <property type="component" value="Unassembled WGS sequence"/>
</dbReference>
<sequence>MENKIFFIDEAKNISNSAIEILNSNYLFKPSVYLEEKHLHNDFDAIIKKRMNDLNFPLTTKTLDGYEFPILMNEYVTINKYKRSDFFETINEERSSPAKLDYVILDPNWINKNKYITCVNKYEPERGTIREKNEIPFFVSVEFKFLHFGKEYKLIDSSKNSLAFFEENKASKKVRIKKEILADATKQINERIPIPNVAYFNSEVPLPKAEIETILLDVKNTFKNTQLALWYSQGGITHRFKDQNDFYSINI</sequence>
<accession>A0A2P2DIU3</accession>
<reference evidence="2" key="1">
    <citation type="journal article" date="2019" name="Microbiol. Immunol.">
        <title>Molecular and phenotypic characterization of Leptospira johnsonii sp. nov., Leptospira ellinghausenii sp. nov. and Leptospira ryugenii sp. nov. isolated from soil and water in Japan.</title>
        <authorList>
            <person name="Masuzawa T."/>
            <person name="Saito M."/>
            <person name="Nakao R."/>
            <person name="Nikaido Y."/>
            <person name="Matsumoto M."/>
            <person name="Ogawa M."/>
            <person name="Yokoyama M."/>
            <person name="Hidaka Y."/>
            <person name="Tomita J."/>
            <person name="Sakakibara K."/>
            <person name="Suzuki K."/>
            <person name="Yasuda S."/>
            <person name="Sato H."/>
            <person name="Yamaguchi M."/>
            <person name="Yoshida S.I."/>
            <person name="Koizumi N."/>
            <person name="Kawamura Y."/>
        </authorList>
    </citation>
    <scope>NUCLEOTIDE SEQUENCE [LARGE SCALE GENOMIC DNA]</scope>
    <source>
        <strain evidence="2">E18</strain>
    </source>
</reference>
<organism evidence="1 2">
    <name type="scientific">Leptospira ellinghausenii</name>
    <dbReference type="NCBI Taxonomy" id="1917822"/>
    <lineage>
        <taxon>Bacteria</taxon>
        <taxon>Pseudomonadati</taxon>
        <taxon>Spirochaetota</taxon>
        <taxon>Spirochaetia</taxon>
        <taxon>Leptospirales</taxon>
        <taxon>Leptospiraceae</taxon>
        <taxon>Leptospira</taxon>
    </lineage>
</organism>
<protein>
    <submittedName>
        <fullName evidence="1">Uncharacterized protein</fullName>
    </submittedName>
</protein>
<evidence type="ECO:0000313" key="2">
    <source>
        <dbReference type="Proteomes" id="UP000245206"/>
    </source>
</evidence>
<dbReference type="RefSeq" id="WP_108961498.1">
    <property type="nucleotide sequence ID" value="NZ_BFAZ01000014.1"/>
</dbReference>
<name>A0A2P2DIU3_9LEPT</name>
<comment type="caution">
    <text evidence="1">The sequence shown here is derived from an EMBL/GenBank/DDBJ whole genome shotgun (WGS) entry which is preliminary data.</text>
</comment>
<evidence type="ECO:0000313" key="1">
    <source>
        <dbReference type="EMBL" id="GBF44529.1"/>
    </source>
</evidence>
<proteinExistence type="predicted"/>
<dbReference type="OrthoDB" id="9893739at2"/>